<dbReference type="EMBL" id="KV441393">
    <property type="protein sequence ID" value="OAF59808.1"/>
    <property type="molecule type" value="Genomic_DNA"/>
</dbReference>
<reference evidence="2" key="1">
    <citation type="submission" date="2016-03" db="EMBL/GenBank/DDBJ databases">
        <title>Updated assembly of Pseudogymnoascus destructans, the fungus causing white-nose syndrome of bats.</title>
        <authorList>
            <person name="Palmer J.M."/>
            <person name="Drees K.P."/>
            <person name="Foster J.T."/>
            <person name="Lindner D.L."/>
        </authorList>
    </citation>
    <scope>NUCLEOTIDE SEQUENCE [LARGE SCALE GENOMIC DNA]</scope>
    <source>
        <strain evidence="2">20631-21</strain>
    </source>
</reference>
<dbReference type="GeneID" id="36286886"/>
<proteinExistence type="predicted"/>
<feature type="region of interest" description="Disordered" evidence="1">
    <location>
        <begin position="105"/>
        <end position="143"/>
    </location>
</feature>
<feature type="region of interest" description="Disordered" evidence="1">
    <location>
        <begin position="37"/>
        <end position="67"/>
    </location>
</feature>
<gene>
    <name evidence="2" type="ORF">VC83_03812</name>
</gene>
<dbReference type="RefSeq" id="XP_024325091.1">
    <property type="nucleotide sequence ID" value="XM_024467454.1"/>
</dbReference>
<sequence>MDSTSKQQCMLCGSTFNLPQLSSCSSEARLSLALLDKVSESEDSESEDSKSEGSKSEDSEDLANQVDSVFIATSSKAMWDNPSTSFFSPTIRDLALGCRMALTSHATNSRDASEGRQEVYNAEDDSRSTSPMTPLTAGLDANGAELVSDRDKRKLADIEKTFEQMDK</sequence>
<dbReference type="VEuPathDB" id="FungiDB:GMDG_06256"/>
<evidence type="ECO:0000313" key="2">
    <source>
        <dbReference type="EMBL" id="OAF59808.1"/>
    </source>
</evidence>
<dbReference type="OrthoDB" id="1928087at2759"/>
<dbReference type="AlphaFoldDB" id="A0A177ACJ1"/>
<evidence type="ECO:0000256" key="1">
    <source>
        <dbReference type="SAM" id="MobiDB-lite"/>
    </source>
</evidence>
<organism evidence="2">
    <name type="scientific">Pseudogymnoascus destructans</name>
    <dbReference type="NCBI Taxonomy" id="655981"/>
    <lineage>
        <taxon>Eukaryota</taxon>
        <taxon>Fungi</taxon>
        <taxon>Dikarya</taxon>
        <taxon>Ascomycota</taxon>
        <taxon>Pezizomycotina</taxon>
        <taxon>Leotiomycetes</taxon>
        <taxon>Thelebolales</taxon>
        <taxon>Thelebolaceae</taxon>
        <taxon>Pseudogymnoascus</taxon>
    </lineage>
</organism>
<feature type="compositionally biased region" description="Basic and acidic residues" evidence="1">
    <location>
        <begin position="47"/>
        <end position="57"/>
    </location>
</feature>
<name>A0A177ACJ1_9PEZI</name>
<protein>
    <submittedName>
        <fullName evidence="2">Uncharacterized protein</fullName>
    </submittedName>
</protein>
<dbReference type="Proteomes" id="UP000077154">
    <property type="component" value="Unassembled WGS sequence"/>
</dbReference>
<accession>A0A177ACJ1</accession>